<keyword evidence="1" id="KW-0175">Coiled coil</keyword>
<evidence type="ECO:0000313" key="3">
    <source>
        <dbReference type="Proteomes" id="UP000789570"/>
    </source>
</evidence>
<proteinExistence type="predicted"/>
<accession>A0A9N8ZWH5</accession>
<sequence>MAMIEEIKTELNKAEVRLDEATKNLEIFMKKENLEKFEKRWETEAMKEEKKLLKAEKKRWGDE</sequence>
<evidence type="ECO:0000256" key="1">
    <source>
        <dbReference type="SAM" id="Coils"/>
    </source>
</evidence>
<keyword evidence="3" id="KW-1185">Reference proteome</keyword>
<evidence type="ECO:0000313" key="2">
    <source>
        <dbReference type="EMBL" id="CAG8509079.1"/>
    </source>
</evidence>
<dbReference type="EMBL" id="CAJVPQ010000772">
    <property type="protein sequence ID" value="CAG8509079.1"/>
    <property type="molecule type" value="Genomic_DNA"/>
</dbReference>
<feature type="coiled-coil region" evidence="1">
    <location>
        <begin position="4"/>
        <end position="63"/>
    </location>
</feature>
<gene>
    <name evidence="2" type="ORF">FCALED_LOCUS4101</name>
</gene>
<dbReference type="Proteomes" id="UP000789570">
    <property type="component" value="Unassembled WGS sequence"/>
</dbReference>
<organism evidence="2 3">
    <name type="scientific">Funneliformis caledonium</name>
    <dbReference type="NCBI Taxonomy" id="1117310"/>
    <lineage>
        <taxon>Eukaryota</taxon>
        <taxon>Fungi</taxon>
        <taxon>Fungi incertae sedis</taxon>
        <taxon>Mucoromycota</taxon>
        <taxon>Glomeromycotina</taxon>
        <taxon>Glomeromycetes</taxon>
        <taxon>Glomerales</taxon>
        <taxon>Glomeraceae</taxon>
        <taxon>Funneliformis</taxon>
    </lineage>
</organism>
<comment type="caution">
    <text evidence="2">The sequence shown here is derived from an EMBL/GenBank/DDBJ whole genome shotgun (WGS) entry which is preliminary data.</text>
</comment>
<feature type="non-terminal residue" evidence="2">
    <location>
        <position position="63"/>
    </location>
</feature>
<dbReference type="AlphaFoldDB" id="A0A9N8ZWH5"/>
<name>A0A9N8ZWH5_9GLOM</name>
<reference evidence="2" key="1">
    <citation type="submission" date="2021-06" db="EMBL/GenBank/DDBJ databases">
        <authorList>
            <person name="Kallberg Y."/>
            <person name="Tangrot J."/>
            <person name="Rosling A."/>
        </authorList>
    </citation>
    <scope>NUCLEOTIDE SEQUENCE</scope>
    <source>
        <strain evidence="2">UK204</strain>
    </source>
</reference>
<protein>
    <submittedName>
        <fullName evidence="2">16896_t:CDS:1</fullName>
    </submittedName>
</protein>